<evidence type="ECO:0000313" key="1">
    <source>
        <dbReference type="EMBL" id="RWR12182.1"/>
    </source>
</evidence>
<sequence>MKEVDLSDLTDWINEEKSNVDRAILRNKPLGRKIRTRPRDPDEIKILDQLCMKRWEKAEQEGKIRYLSDRVWYYEID</sequence>
<comment type="caution">
    <text evidence="1">The sequence shown here is derived from an EMBL/GenBank/DDBJ whole genome shotgun (WGS) entry which is preliminary data.</text>
</comment>
<gene>
    <name evidence="1" type="ORF">D4N35_007375</name>
</gene>
<reference evidence="1" key="1">
    <citation type="submission" date="2018-12" db="EMBL/GenBank/DDBJ databases">
        <authorList>
            <person name="Sun L."/>
            <person name="Chen Z."/>
        </authorList>
    </citation>
    <scope>NUCLEOTIDE SEQUENCE [LARGE SCALE GENOMIC DNA]</scope>
    <source>
        <strain evidence="1">DSM 16012</strain>
    </source>
</reference>
<dbReference type="OrthoDB" id="1726239at2"/>
<accession>A0A443IVU1</accession>
<protein>
    <submittedName>
        <fullName evidence="1">Uncharacterized protein</fullName>
    </submittedName>
</protein>
<organism evidence="1 2">
    <name type="scientific">Siminovitchia fortis</name>
    <dbReference type="NCBI Taxonomy" id="254758"/>
    <lineage>
        <taxon>Bacteria</taxon>
        <taxon>Bacillati</taxon>
        <taxon>Bacillota</taxon>
        <taxon>Bacilli</taxon>
        <taxon>Bacillales</taxon>
        <taxon>Bacillaceae</taxon>
        <taxon>Siminovitchia</taxon>
    </lineage>
</organism>
<evidence type="ECO:0000313" key="2">
    <source>
        <dbReference type="Proteomes" id="UP000273811"/>
    </source>
</evidence>
<dbReference type="Proteomes" id="UP000273811">
    <property type="component" value="Unassembled WGS sequence"/>
</dbReference>
<name>A0A443IVU1_9BACI</name>
<dbReference type="AlphaFoldDB" id="A0A443IVU1"/>
<keyword evidence="2" id="KW-1185">Reference proteome</keyword>
<dbReference type="RefSeq" id="WP_120072003.1">
    <property type="nucleotide sequence ID" value="NZ_CP126113.1"/>
</dbReference>
<dbReference type="EMBL" id="QYTU02000012">
    <property type="protein sequence ID" value="RWR12182.1"/>
    <property type="molecule type" value="Genomic_DNA"/>
</dbReference>
<proteinExistence type="predicted"/>